<dbReference type="InterPro" id="IPR016159">
    <property type="entry name" value="Cullin_repeat-like_dom_sf"/>
</dbReference>
<organism evidence="6 7">
    <name type="scientific">Prunus mume</name>
    <name type="common">Japanese apricot</name>
    <name type="synonym">Armeniaca mume</name>
    <dbReference type="NCBI Taxonomy" id="102107"/>
    <lineage>
        <taxon>Eukaryota</taxon>
        <taxon>Viridiplantae</taxon>
        <taxon>Streptophyta</taxon>
        <taxon>Embryophyta</taxon>
        <taxon>Tracheophyta</taxon>
        <taxon>Spermatophyta</taxon>
        <taxon>Magnoliopsida</taxon>
        <taxon>eudicotyledons</taxon>
        <taxon>Gunneridae</taxon>
        <taxon>Pentapetalae</taxon>
        <taxon>rosids</taxon>
        <taxon>fabids</taxon>
        <taxon>Rosales</taxon>
        <taxon>Rosaceae</taxon>
        <taxon>Amygdaloideae</taxon>
        <taxon>Amygdaleae</taxon>
        <taxon>Prunus</taxon>
    </lineage>
</organism>
<reference evidence="7" key="2">
    <citation type="submission" date="2025-08" db="UniProtKB">
        <authorList>
            <consortium name="RefSeq"/>
        </authorList>
    </citation>
    <scope>IDENTIFICATION</scope>
</reference>
<dbReference type="GeneID" id="103340077"/>
<dbReference type="Proteomes" id="UP000694861">
    <property type="component" value="Linkage group LG1"/>
</dbReference>
<dbReference type="InterPro" id="IPR004140">
    <property type="entry name" value="Exo70"/>
</dbReference>
<evidence type="ECO:0000256" key="1">
    <source>
        <dbReference type="ARBA" id="ARBA00006756"/>
    </source>
</evidence>
<proteinExistence type="inferred from homology"/>
<sequence length="642" mass="72621">MPRKGMRSLCFHSKSPSFAAYSSSPSRPSSVSFPTPRRVPVTNFTDAMIEDIIGNAAVLVMKWNPETSTYAKVTSLFYESKTEAQQFIRCVTELQKAMHFLVLEDPTSEKIVHAQSLMEIAMKRLQKEFYQILSMNRAHLDPESVSTRSRSSVTSTRSSTSDYEDGGATTDDDVRFARESISEVEHVSSVAMADLKSIAECMISSGYAKECVHIYKIIRKSIIDEGMYKLGVERLSSSQIHKMDREVLDLRIRSWLNAVKMSISTLFNGERILCDHVFASSASIRESCFTHISREAATLLFGFPQVLVAKSKKSSSSLDVFRLLDMYTSISERWPEIDSIFSFESTAAVRSQALNSLIKLSESVRSMLSDFESTIQKDSSKSVAHGGGVHDLTLRVMNYLSLLTDYSNVLVEIVSDWPPPAKSSLPESYFDGPHSEDGQAPVISLRMAWLLLVLLCKLDDKAKHYKDVSLSYLFLANNLQYMISNVRTSNLQYLLGEDWISKHERKVRQFAENYEGLAWGKVFASLPENPTAEISTVEARLIFRNFNFSFEEAHRKQRTSVVLDQKLREEMQVSIAKKLVSAYREFYDAHRLTVGGGRNVELYVRFAPEDVENHLSDLFFGTMDSDGSSQYSPSHRRSPLRL</sequence>
<feature type="compositionally biased region" description="Low complexity" evidence="4">
    <location>
        <begin position="144"/>
        <end position="161"/>
    </location>
</feature>
<evidence type="ECO:0000313" key="7">
    <source>
        <dbReference type="RefSeq" id="XP_008241669.1"/>
    </source>
</evidence>
<name>A0ABM0PMC6_PRUMU</name>
<comment type="function">
    <text evidence="3">Component of the exocyst complex.</text>
</comment>
<keyword evidence="3" id="KW-0653">Protein transport</keyword>
<keyword evidence="3" id="KW-0268">Exocytosis</keyword>
<dbReference type="SUPFAM" id="SSF74788">
    <property type="entry name" value="Cullin repeat-like"/>
    <property type="match status" value="1"/>
</dbReference>
<dbReference type="PANTHER" id="PTHR12542">
    <property type="entry name" value="EXOCYST COMPLEX PROTEIN EXO70"/>
    <property type="match status" value="1"/>
</dbReference>
<gene>
    <name evidence="7" type="primary">LOC103340077</name>
</gene>
<dbReference type="Gene3D" id="1.20.1280.170">
    <property type="entry name" value="Exocyst complex component Exo70"/>
    <property type="match status" value="1"/>
</dbReference>
<dbReference type="RefSeq" id="XP_008241669.1">
    <property type="nucleotide sequence ID" value="XM_008243447.1"/>
</dbReference>
<evidence type="ECO:0000259" key="5">
    <source>
        <dbReference type="Pfam" id="PF03081"/>
    </source>
</evidence>
<evidence type="ECO:0000256" key="2">
    <source>
        <dbReference type="ARBA" id="ARBA00022448"/>
    </source>
</evidence>
<keyword evidence="6" id="KW-1185">Reference proteome</keyword>
<dbReference type="Pfam" id="PF20669">
    <property type="entry name" value="Exo70_N"/>
    <property type="match status" value="1"/>
</dbReference>
<dbReference type="PANTHER" id="PTHR12542:SF38">
    <property type="entry name" value="EXOCYST SUBUNIT EXO70 FAMILY PROTEIN"/>
    <property type="match status" value="1"/>
</dbReference>
<evidence type="ECO:0000256" key="4">
    <source>
        <dbReference type="SAM" id="MobiDB-lite"/>
    </source>
</evidence>
<dbReference type="Pfam" id="PF03081">
    <property type="entry name" value="Exo70_C"/>
    <property type="match status" value="1"/>
</dbReference>
<comment type="similarity">
    <text evidence="1 3">Belongs to the EXO70 family.</text>
</comment>
<feature type="region of interest" description="Disordered" evidence="4">
    <location>
        <begin position="143"/>
        <end position="171"/>
    </location>
</feature>
<protein>
    <recommendedName>
        <fullName evidence="3">Exocyst subunit Exo70 family protein</fullName>
    </recommendedName>
</protein>
<reference evidence="6" key="1">
    <citation type="journal article" date="2012" name="Nat. Commun.">
        <title>The genome of Prunus mume.</title>
        <authorList>
            <person name="Zhang Q."/>
            <person name="Chen W."/>
            <person name="Sun L."/>
            <person name="Zhao F."/>
            <person name="Huang B."/>
            <person name="Yang W."/>
            <person name="Tao Y."/>
            <person name="Wang J."/>
            <person name="Yuan Z."/>
            <person name="Fan G."/>
            <person name="Xing Z."/>
            <person name="Han C."/>
            <person name="Pan H."/>
            <person name="Zhong X."/>
            <person name="Shi W."/>
            <person name="Liang X."/>
            <person name="Du D."/>
            <person name="Sun F."/>
            <person name="Xu Z."/>
            <person name="Hao R."/>
            <person name="Lv T."/>
            <person name="Lv Y."/>
            <person name="Zheng Z."/>
            <person name="Sun M."/>
            <person name="Luo L."/>
            <person name="Cai M."/>
            <person name="Gao Y."/>
            <person name="Wang J."/>
            <person name="Yin Y."/>
            <person name="Xu X."/>
            <person name="Cheng T."/>
            <person name="Wang J."/>
        </authorList>
    </citation>
    <scope>NUCLEOTIDE SEQUENCE [LARGE SCALE GENOMIC DNA]</scope>
</reference>
<dbReference type="InterPro" id="IPR046364">
    <property type="entry name" value="Exo70_C"/>
</dbReference>
<keyword evidence="2 3" id="KW-0813">Transport</keyword>
<feature type="domain" description="Exocyst complex subunit Exo70 C-terminal" evidence="5">
    <location>
        <begin position="254"/>
        <end position="617"/>
    </location>
</feature>
<accession>A0ABM0PMC6</accession>
<evidence type="ECO:0000256" key="3">
    <source>
        <dbReference type="RuleBase" id="RU365026"/>
    </source>
</evidence>
<evidence type="ECO:0000313" key="6">
    <source>
        <dbReference type="Proteomes" id="UP000694861"/>
    </source>
</evidence>